<feature type="chain" id="PRO_5022216272" evidence="1">
    <location>
        <begin position="19"/>
        <end position="237"/>
    </location>
</feature>
<dbReference type="SMART" id="SM00671">
    <property type="entry name" value="SEL1"/>
    <property type="match status" value="1"/>
</dbReference>
<dbReference type="RefSeq" id="WP_141624868.1">
    <property type="nucleotide sequence ID" value="NZ_CP041242.1"/>
</dbReference>
<dbReference type="SUPFAM" id="SSF81901">
    <property type="entry name" value="HCP-like"/>
    <property type="match status" value="1"/>
</dbReference>
<dbReference type="Gene3D" id="1.25.40.10">
    <property type="entry name" value="Tetratricopeptide repeat domain"/>
    <property type="match status" value="1"/>
</dbReference>
<keyword evidence="1" id="KW-0732">Signal</keyword>
<accession>A0A514BVX9</accession>
<dbReference type="EMBL" id="CP041242">
    <property type="protein sequence ID" value="QDH71536.1"/>
    <property type="molecule type" value="Genomic_DNA"/>
</dbReference>
<feature type="signal peptide" evidence="1">
    <location>
        <begin position="1"/>
        <end position="18"/>
    </location>
</feature>
<proteinExistence type="predicted"/>
<dbReference type="Proteomes" id="UP000317199">
    <property type="component" value="Chromosome"/>
</dbReference>
<protein>
    <submittedName>
        <fullName evidence="2">Sel1 repeat family protein</fullName>
    </submittedName>
</protein>
<keyword evidence="3" id="KW-1185">Reference proteome</keyword>
<evidence type="ECO:0000313" key="2">
    <source>
        <dbReference type="EMBL" id="QDH71536.1"/>
    </source>
</evidence>
<dbReference type="AlphaFoldDB" id="A0A514BVX9"/>
<dbReference type="InterPro" id="IPR006597">
    <property type="entry name" value="Sel1-like"/>
</dbReference>
<evidence type="ECO:0000256" key="1">
    <source>
        <dbReference type="SAM" id="SignalP"/>
    </source>
</evidence>
<dbReference type="OrthoDB" id="7063913at2"/>
<reference evidence="2 3" key="1">
    <citation type="submission" date="2019-06" db="EMBL/GenBank/DDBJ databases">
        <title>Lysobacter alkalisoli sp. nov. isolated from saline-alkali soil.</title>
        <authorList>
            <person name="Sun J.-Q."/>
            <person name="Xu L."/>
        </authorList>
    </citation>
    <scope>NUCLEOTIDE SEQUENCE [LARGE SCALE GENOMIC DNA]</scope>
    <source>
        <strain evidence="2 3">SJ-36</strain>
    </source>
</reference>
<gene>
    <name evidence="2" type="ORF">FKV23_16625</name>
</gene>
<dbReference type="InterPro" id="IPR011990">
    <property type="entry name" value="TPR-like_helical_dom_sf"/>
</dbReference>
<sequence length="237" mass="27035">MRTLLLLACLLCTSPALAAGQAENLEAGFDPAVMTEGFLAAHPDLRWRGEGLHAYGQANYELAMTRLKRAARYADKPSQAMIAEMYWNGIGVPQDRALGYVWMDIAAERHYHDFLVRREIYWDALSEHERAAAVERGQAVLAEYGDDVAKPRLERVLRRERRRMTGSRTGFTGFLTIVPNTGPMSDMGMTLRGDQYYAKKYWEPEYYWAMQDILWKAPLEGRVDIGDVEKLDEPLDP</sequence>
<evidence type="ECO:0000313" key="3">
    <source>
        <dbReference type="Proteomes" id="UP000317199"/>
    </source>
</evidence>
<organism evidence="2 3">
    <name type="scientific">Marilutibacter alkalisoli</name>
    <dbReference type="NCBI Taxonomy" id="2591633"/>
    <lineage>
        <taxon>Bacteria</taxon>
        <taxon>Pseudomonadati</taxon>
        <taxon>Pseudomonadota</taxon>
        <taxon>Gammaproteobacteria</taxon>
        <taxon>Lysobacterales</taxon>
        <taxon>Lysobacteraceae</taxon>
        <taxon>Marilutibacter</taxon>
    </lineage>
</organism>
<dbReference type="KEGG" id="lyj:FKV23_16625"/>
<name>A0A514BVX9_9GAMM</name>